<dbReference type="GO" id="GO:0005524">
    <property type="term" value="F:ATP binding"/>
    <property type="evidence" value="ECO:0007669"/>
    <property type="project" value="UniProtKB-KW"/>
</dbReference>
<evidence type="ECO:0000256" key="14">
    <source>
        <dbReference type="ARBA" id="ARBA00042102"/>
    </source>
</evidence>
<evidence type="ECO:0000256" key="4">
    <source>
        <dbReference type="ARBA" id="ARBA00009879"/>
    </source>
</evidence>
<evidence type="ECO:0000256" key="13">
    <source>
        <dbReference type="ARBA" id="ARBA00037917"/>
    </source>
</evidence>
<comment type="pathway">
    <text evidence="3">Cofactor biosynthesis; thiamine diphosphate biosynthesis; 4-amino-2-methyl-5-diphosphomethylpyrimidine from 5-amino-1-(5-phospho-D-ribosyl)imidazole: step 3/3.</text>
</comment>
<dbReference type="RefSeq" id="WP_249333316.1">
    <property type="nucleotide sequence ID" value="NZ_JACRSY010000023.1"/>
</dbReference>
<evidence type="ECO:0000256" key="12">
    <source>
        <dbReference type="ARBA" id="ARBA00022977"/>
    </source>
</evidence>
<evidence type="ECO:0000313" key="18">
    <source>
        <dbReference type="Proteomes" id="UP000655830"/>
    </source>
</evidence>
<dbReference type="SUPFAM" id="SSF53613">
    <property type="entry name" value="Ribokinase-like"/>
    <property type="match status" value="1"/>
</dbReference>
<dbReference type="EMBL" id="JACRSY010000023">
    <property type="protein sequence ID" value="MBC8580569.1"/>
    <property type="molecule type" value="Genomic_DNA"/>
</dbReference>
<dbReference type="CDD" id="cd01169">
    <property type="entry name" value="HMPP_kinase"/>
    <property type="match status" value="1"/>
</dbReference>
<comment type="catalytic activity">
    <reaction evidence="2">
        <text>4-amino-2-methyl-5-(phosphooxymethyl)pyrimidine + ATP = 4-amino-2-methyl-5-(diphosphooxymethyl)pyrimidine + ADP</text>
        <dbReference type="Rhea" id="RHEA:19893"/>
        <dbReference type="ChEBI" id="CHEBI:30616"/>
        <dbReference type="ChEBI" id="CHEBI:57841"/>
        <dbReference type="ChEBI" id="CHEBI:58354"/>
        <dbReference type="ChEBI" id="CHEBI:456216"/>
        <dbReference type="EC" id="2.7.4.7"/>
    </reaction>
</comment>
<dbReference type="InterPro" id="IPR013749">
    <property type="entry name" value="PM/HMP-P_kinase-1"/>
</dbReference>
<dbReference type="PANTHER" id="PTHR20858:SF17">
    <property type="entry name" value="HYDROXYMETHYLPYRIMIDINE_PHOSPHOMETHYLPYRIMIDINE KINASE THI20-RELATED"/>
    <property type="match status" value="1"/>
</dbReference>
<dbReference type="GO" id="GO:0008972">
    <property type="term" value="F:phosphomethylpyrimidine kinase activity"/>
    <property type="evidence" value="ECO:0007669"/>
    <property type="project" value="UniProtKB-EC"/>
</dbReference>
<proteinExistence type="inferred from homology"/>
<comment type="pathway">
    <text evidence="13">Cofactor biosynthesis; thiamine diphosphate biosynthesis; 4-amino-2-methyl-5-diphosphomethylpyrimidine from 5-amino-1-(5-phospho-D-ribosyl)imidazole: step 2/3.</text>
</comment>
<dbReference type="InterPro" id="IPR029056">
    <property type="entry name" value="Ribokinase-like"/>
</dbReference>
<dbReference type="EC" id="2.7.4.7" evidence="6"/>
<dbReference type="Pfam" id="PF08543">
    <property type="entry name" value="Phos_pyr_kin"/>
    <property type="match status" value="1"/>
</dbReference>
<sequence>MKAILTIAGSDCSGGAGIQADLKTITMHGLYGMSAITALTAQNTQGITSILEVPPDFLSKQLECIFQDILPHAVKIGMVANSTLIEVIAYYLDKYRPAHIVIDPVMSATTGSSLNSTSSKEALITQLFPLASLITPNLHELQQLSFNNPIHTKSQMLECAKELSLHTGKPILAKGGHLEESASDLLYLPNGTSYWFETEKINNPNTHGTGCTLSSAIACNLALGHTLPISIQYAKDYVTGAISDGLNLGYGNGPLNHCYKIQQV</sequence>
<keyword evidence="11" id="KW-0067">ATP-binding</keyword>
<dbReference type="GO" id="GO:0008902">
    <property type="term" value="F:hydroxymethylpyrimidine kinase activity"/>
    <property type="evidence" value="ECO:0007669"/>
    <property type="project" value="UniProtKB-EC"/>
</dbReference>
<dbReference type="GO" id="GO:0009228">
    <property type="term" value="P:thiamine biosynthetic process"/>
    <property type="evidence" value="ECO:0007669"/>
    <property type="project" value="UniProtKB-KW"/>
</dbReference>
<evidence type="ECO:0000256" key="11">
    <source>
        <dbReference type="ARBA" id="ARBA00022840"/>
    </source>
</evidence>
<evidence type="ECO:0000256" key="7">
    <source>
        <dbReference type="ARBA" id="ARBA00019161"/>
    </source>
</evidence>
<evidence type="ECO:0000313" key="17">
    <source>
        <dbReference type="EMBL" id="MBC8580569.1"/>
    </source>
</evidence>
<protein>
    <recommendedName>
        <fullName evidence="7">Hydroxymethylpyrimidine/phosphomethylpyrimidine kinase</fullName>
        <ecNumber evidence="5">2.7.1.49</ecNumber>
        <ecNumber evidence="6">2.7.4.7</ecNumber>
    </recommendedName>
    <alternativeName>
        <fullName evidence="14">Hydroxymethylpyrimidine kinase</fullName>
    </alternativeName>
    <alternativeName>
        <fullName evidence="15">Hydroxymethylpyrimidine phosphate kinase</fullName>
    </alternativeName>
</protein>
<evidence type="ECO:0000256" key="10">
    <source>
        <dbReference type="ARBA" id="ARBA00022777"/>
    </source>
</evidence>
<comment type="catalytic activity">
    <reaction evidence="1">
        <text>4-amino-5-hydroxymethyl-2-methylpyrimidine + ATP = 4-amino-2-methyl-5-(phosphooxymethyl)pyrimidine + ADP + H(+)</text>
        <dbReference type="Rhea" id="RHEA:23096"/>
        <dbReference type="ChEBI" id="CHEBI:15378"/>
        <dbReference type="ChEBI" id="CHEBI:16892"/>
        <dbReference type="ChEBI" id="CHEBI:30616"/>
        <dbReference type="ChEBI" id="CHEBI:58354"/>
        <dbReference type="ChEBI" id="CHEBI:456216"/>
        <dbReference type="EC" id="2.7.1.49"/>
    </reaction>
</comment>
<dbReference type="Gene3D" id="3.40.1190.20">
    <property type="match status" value="1"/>
</dbReference>
<name>A0A926IF24_9FIRM</name>
<dbReference type="GO" id="GO:0005829">
    <property type="term" value="C:cytosol"/>
    <property type="evidence" value="ECO:0007669"/>
    <property type="project" value="TreeGrafter"/>
</dbReference>
<dbReference type="PANTHER" id="PTHR20858">
    <property type="entry name" value="PHOSPHOMETHYLPYRIMIDINE KINASE"/>
    <property type="match status" value="1"/>
</dbReference>
<evidence type="ECO:0000256" key="2">
    <source>
        <dbReference type="ARBA" id="ARBA00000565"/>
    </source>
</evidence>
<gene>
    <name evidence="17" type="primary">thiD</name>
    <name evidence="17" type="ORF">H8718_13685</name>
</gene>
<keyword evidence="10 17" id="KW-0418">Kinase</keyword>
<dbReference type="AlphaFoldDB" id="A0A926IF24"/>
<keyword evidence="18" id="KW-1185">Reference proteome</keyword>
<dbReference type="Proteomes" id="UP000655830">
    <property type="component" value="Unassembled WGS sequence"/>
</dbReference>
<evidence type="ECO:0000256" key="9">
    <source>
        <dbReference type="ARBA" id="ARBA00022741"/>
    </source>
</evidence>
<dbReference type="EC" id="2.7.1.49" evidence="5"/>
<organism evidence="17 18">
    <name type="scientific">Zhenhengia yiwuensis</name>
    <dbReference type="NCBI Taxonomy" id="2763666"/>
    <lineage>
        <taxon>Bacteria</taxon>
        <taxon>Bacillati</taxon>
        <taxon>Bacillota</taxon>
        <taxon>Clostridia</taxon>
        <taxon>Lachnospirales</taxon>
        <taxon>Lachnospiraceae</taxon>
        <taxon>Zhenhengia</taxon>
    </lineage>
</organism>
<evidence type="ECO:0000256" key="3">
    <source>
        <dbReference type="ARBA" id="ARBA00004769"/>
    </source>
</evidence>
<evidence type="ECO:0000259" key="16">
    <source>
        <dbReference type="Pfam" id="PF08543"/>
    </source>
</evidence>
<dbReference type="InterPro" id="IPR004399">
    <property type="entry name" value="HMP/HMP-P_kinase_dom"/>
</dbReference>
<evidence type="ECO:0000256" key="8">
    <source>
        <dbReference type="ARBA" id="ARBA00022679"/>
    </source>
</evidence>
<keyword evidence="12" id="KW-0784">Thiamine biosynthesis</keyword>
<evidence type="ECO:0000256" key="6">
    <source>
        <dbReference type="ARBA" id="ARBA00012963"/>
    </source>
</evidence>
<accession>A0A926IF24</accession>
<evidence type="ECO:0000256" key="1">
    <source>
        <dbReference type="ARBA" id="ARBA00000151"/>
    </source>
</evidence>
<reference evidence="17" key="1">
    <citation type="submission" date="2020-08" db="EMBL/GenBank/DDBJ databases">
        <title>Genome public.</title>
        <authorList>
            <person name="Liu C."/>
            <person name="Sun Q."/>
        </authorList>
    </citation>
    <scope>NUCLEOTIDE SEQUENCE</scope>
    <source>
        <strain evidence="17">NSJ-12</strain>
    </source>
</reference>
<keyword evidence="8 17" id="KW-0808">Transferase</keyword>
<feature type="domain" description="Pyridoxamine kinase/Phosphomethylpyrimidine kinase" evidence="16">
    <location>
        <begin position="11"/>
        <end position="256"/>
    </location>
</feature>
<evidence type="ECO:0000256" key="5">
    <source>
        <dbReference type="ARBA" id="ARBA00012135"/>
    </source>
</evidence>
<dbReference type="NCBIfam" id="TIGR00097">
    <property type="entry name" value="HMP-P_kinase"/>
    <property type="match status" value="1"/>
</dbReference>
<comment type="caution">
    <text evidence="17">The sequence shown here is derived from an EMBL/GenBank/DDBJ whole genome shotgun (WGS) entry which is preliminary data.</text>
</comment>
<keyword evidence="9" id="KW-0547">Nucleotide-binding</keyword>
<comment type="similarity">
    <text evidence="4">Belongs to the ThiD family.</text>
</comment>
<dbReference type="FunFam" id="3.40.1190.20:FF:000003">
    <property type="entry name" value="Phosphomethylpyrimidine kinase ThiD"/>
    <property type="match status" value="1"/>
</dbReference>
<evidence type="ECO:0000256" key="15">
    <source>
        <dbReference type="ARBA" id="ARBA00043176"/>
    </source>
</evidence>